<dbReference type="AlphaFoldDB" id="Q8EQI1"/>
<dbReference type="HOGENOM" id="CLU_185384_0_0_9"/>
<reference evidence="2 3" key="1">
    <citation type="journal article" date="2001" name="FEMS Microbiol. Lett.">
        <title>Oceanobacillus iheyensis gen. nov., sp. nov., a deep-sea extremely halotolerant and alkaliphilic species isolated from a depth of 1050 m on the Iheya Ridge.</title>
        <authorList>
            <person name="Lu J."/>
            <person name="Nogi Y."/>
            <person name="Takami H."/>
        </authorList>
    </citation>
    <scope>NUCLEOTIDE SEQUENCE [LARGE SCALE GENOMIC DNA]</scope>
    <source>
        <strain evidence="3">DSM 14371 / CIP 107618 / JCM 11309 / KCTC 3954 / HTE831</strain>
    </source>
</reference>
<dbReference type="RefSeq" id="WP_011066120.1">
    <property type="nucleotide sequence ID" value="NC_004193.1"/>
</dbReference>
<keyword evidence="1" id="KW-0472">Membrane</keyword>
<sequence>MELLFYIFIFGLIVFLNLGLYLPSLMAVNEEDIGRNSSHLKKYKWFQELLNDKEYKQLIVHDKDVREAIGKFDSKKIDKKLFQNRYRKKLQNIIQKKSNNLD</sequence>
<gene>
    <name evidence="2" type="ordered locus">OB1718</name>
</gene>
<reference evidence="2 3" key="2">
    <citation type="journal article" date="2002" name="Nucleic Acids Res.">
        <title>Genome sequence of Oceanobacillus iheyensis isolated from the Iheya Ridge and its unexpected adaptive capabilities to extreme environments.</title>
        <authorList>
            <person name="Takami H."/>
            <person name="Takaki Y."/>
            <person name="Uchiyama I."/>
        </authorList>
    </citation>
    <scope>NUCLEOTIDE SEQUENCE [LARGE SCALE GENOMIC DNA]</scope>
    <source>
        <strain evidence="3">DSM 14371 / CIP 107618 / JCM 11309 / KCTC 3954 / HTE831</strain>
    </source>
</reference>
<name>Q8EQI1_OCEIH</name>
<protein>
    <submittedName>
        <fullName evidence="2">Uncharacterized protein</fullName>
    </submittedName>
</protein>
<keyword evidence="1" id="KW-0812">Transmembrane</keyword>
<evidence type="ECO:0000313" key="2">
    <source>
        <dbReference type="EMBL" id="BAC13674.1"/>
    </source>
</evidence>
<dbReference type="EMBL" id="BA000028">
    <property type="protein sequence ID" value="BAC13674.1"/>
    <property type="molecule type" value="Genomic_DNA"/>
</dbReference>
<evidence type="ECO:0000313" key="3">
    <source>
        <dbReference type="Proteomes" id="UP000000822"/>
    </source>
</evidence>
<dbReference type="KEGG" id="oih:OB1718"/>
<dbReference type="Proteomes" id="UP000000822">
    <property type="component" value="Chromosome"/>
</dbReference>
<accession>Q8EQI1</accession>
<keyword evidence="1" id="KW-1133">Transmembrane helix</keyword>
<keyword evidence="3" id="KW-1185">Reference proteome</keyword>
<feature type="transmembrane region" description="Helical" evidence="1">
    <location>
        <begin position="6"/>
        <end position="28"/>
    </location>
</feature>
<dbReference type="eggNOG" id="ENOG5033JN1">
    <property type="taxonomic scope" value="Bacteria"/>
</dbReference>
<proteinExistence type="predicted"/>
<evidence type="ECO:0000256" key="1">
    <source>
        <dbReference type="SAM" id="Phobius"/>
    </source>
</evidence>
<organism evidence="2 3">
    <name type="scientific">Oceanobacillus iheyensis (strain DSM 14371 / CIP 107618 / JCM 11309 / KCTC 3954 / HTE831)</name>
    <dbReference type="NCBI Taxonomy" id="221109"/>
    <lineage>
        <taxon>Bacteria</taxon>
        <taxon>Bacillati</taxon>
        <taxon>Bacillota</taxon>
        <taxon>Bacilli</taxon>
        <taxon>Bacillales</taxon>
        <taxon>Bacillaceae</taxon>
        <taxon>Oceanobacillus</taxon>
    </lineage>
</organism>